<organism evidence="1 2">
    <name type="scientific">Phytophthora fragariae</name>
    <dbReference type="NCBI Taxonomy" id="53985"/>
    <lineage>
        <taxon>Eukaryota</taxon>
        <taxon>Sar</taxon>
        <taxon>Stramenopiles</taxon>
        <taxon>Oomycota</taxon>
        <taxon>Peronosporomycetes</taxon>
        <taxon>Peronosporales</taxon>
        <taxon>Peronosporaceae</taxon>
        <taxon>Phytophthora</taxon>
    </lineage>
</organism>
<comment type="caution">
    <text evidence="1">The sequence shown here is derived from an EMBL/GenBank/DDBJ whole genome shotgun (WGS) entry which is preliminary data.</text>
</comment>
<name>A0A6G0PWY2_9STRA</name>
<proteinExistence type="predicted"/>
<dbReference type="AlphaFoldDB" id="A0A6G0PWY2"/>
<dbReference type="EMBL" id="QXFY01012482">
    <property type="protein sequence ID" value="KAE9259215.1"/>
    <property type="molecule type" value="Genomic_DNA"/>
</dbReference>
<accession>A0A6G0PWY2</accession>
<sequence length="30" mass="3359">KAIAVIDELERVAAEERLNKQTESESATQE</sequence>
<feature type="non-terminal residue" evidence="1">
    <location>
        <position position="1"/>
    </location>
</feature>
<evidence type="ECO:0000313" key="2">
    <source>
        <dbReference type="Proteomes" id="UP000486351"/>
    </source>
</evidence>
<evidence type="ECO:0000313" key="1">
    <source>
        <dbReference type="EMBL" id="KAE9259215.1"/>
    </source>
</evidence>
<gene>
    <name evidence="1" type="ORF">PF008_g33425</name>
</gene>
<reference evidence="1 2" key="1">
    <citation type="submission" date="2018-09" db="EMBL/GenBank/DDBJ databases">
        <title>Genomic investigation of the strawberry pathogen Phytophthora fragariae indicates pathogenicity is determined by transcriptional variation in three key races.</title>
        <authorList>
            <person name="Adams T.M."/>
            <person name="Armitage A.D."/>
            <person name="Sobczyk M.K."/>
            <person name="Bates H.J."/>
            <person name="Dunwell J.M."/>
            <person name="Nellist C.F."/>
            <person name="Harrison R.J."/>
        </authorList>
    </citation>
    <scope>NUCLEOTIDE SEQUENCE [LARGE SCALE GENOMIC DNA]</scope>
    <source>
        <strain evidence="1 2">NOV-77</strain>
    </source>
</reference>
<dbReference type="Proteomes" id="UP000486351">
    <property type="component" value="Unassembled WGS sequence"/>
</dbReference>
<protein>
    <submittedName>
        <fullName evidence="1">Uncharacterized protein</fullName>
    </submittedName>
</protein>